<evidence type="ECO:0000313" key="2">
    <source>
        <dbReference type="EMBL" id="WDF69473.1"/>
    </source>
</evidence>
<accession>A0ABY7WJW7</accession>
<evidence type="ECO:0000313" key="4">
    <source>
        <dbReference type="Proteomes" id="UP001221558"/>
    </source>
</evidence>
<keyword evidence="1" id="KW-0472">Membrane</keyword>
<dbReference type="EMBL" id="CP117880">
    <property type="protein sequence ID" value="WDF69476.1"/>
    <property type="molecule type" value="Genomic_DNA"/>
</dbReference>
<keyword evidence="1" id="KW-0812">Transmembrane</keyword>
<reference evidence="2 4" key="1">
    <citation type="submission" date="2023-02" db="EMBL/GenBank/DDBJ databases">
        <title>Genome sequence of Sphingobacterium sp. KACC 22765.</title>
        <authorList>
            <person name="Kim S."/>
            <person name="Heo J."/>
            <person name="Kwon S.-W."/>
        </authorList>
    </citation>
    <scope>NUCLEOTIDE SEQUENCE [LARGE SCALE GENOMIC DNA]</scope>
    <source>
        <strain evidence="2 4">KACC 22765</strain>
    </source>
</reference>
<sequence length="46" mass="5431">MNKRNKQRQRIFNALYILAAIAFLIGFINNFPDFMAGFRDGFYNGR</sequence>
<gene>
    <name evidence="2" type="ORF">PQ465_03625</name>
    <name evidence="3" type="ORF">PQ465_03640</name>
</gene>
<protein>
    <submittedName>
        <fullName evidence="2">Uncharacterized protein</fullName>
    </submittedName>
</protein>
<dbReference type="Proteomes" id="UP001221558">
    <property type="component" value="Chromosome"/>
</dbReference>
<organism evidence="2 4">
    <name type="scientific">Sphingobacterium oryzagri</name>
    <dbReference type="NCBI Taxonomy" id="3025669"/>
    <lineage>
        <taxon>Bacteria</taxon>
        <taxon>Pseudomonadati</taxon>
        <taxon>Bacteroidota</taxon>
        <taxon>Sphingobacteriia</taxon>
        <taxon>Sphingobacteriales</taxon>
        <taxon>Sphingobacteriaceae</taxon>
        <taxon>Sphingobacterium</taxon>
    </lineage>
</organism>
<dbReference type="RefSeq" id="WP_274268188.1">
    <property type="nucleotide sequence ID" value="NZ_CP117880.1"/>
</dbReference>
<dbReference type="EMBL" id="CP117880">
    <property type="protein sequence ID" value="WDF69473.1"/>
    <property type="molecule type" value="Genomic_DNA"/>
</dbReference>
<name>A0ABY7WJW7_9SPHI</name>
<keyword evidence="1" id="KW-1133">Transmembrane helix</keyword>
<evidence type="ECO:0000313" key="3">
    <source>
        <dbReference type="EMBL" id="WDF69476.1"/>
    </source>
</evidence>
<evidence type="ECO:0000256" key="1">
    <source>
        <dbReference type="SAM" id="Phobius"/>
    </source>
</evidence>
<keyword evidence="4" id="KW-1185">Reference proteome</keyword>
<proteinExistence type="predicted"/>
<feature type="transmembrane region" description="Helical" evidence="1">
    <location>
        <begin position="12"/>
        <end position="31"/>
    </location>
</feature>